<dbReference type="InterPro" id="IPR029069">
    <property type="entry name" value="HotDog_dom_sf"/>
</dbReference>
<dbReference type="Pfam" id="PF14539">
    <property type="entry name" value="DUF4442"/>
    <property type="match status" value="1"/>
</dbReference>
<reference evidence="1" key="1">
    <citation type="submission" date="2020-05" db="EMBL/GenBank/DDBJ databases">
        <authorList>
            <person name="Chiriac C."/>
            <person name="Salcher M."/>
            <person name="Ghai R."/>
            <person name="Kavagutti S V."/>
        </authorList>
    </citation>
    <scope>NUCLEOTIDE SEQUENCE</scope>
</reference>
<gene>
    <name evidence="1" type="ORF">UFOPK1683_00067</name>
</gene>
<dbReference type="InterPro" id="IPR027961">
    <property type="entry name" value="DUF4442"/>
</dbReference>
<sequence length="137" mass="15775">MNTWPPFLFAGIRILEISPDYRRARVKLVKRTLTTNYVGTLFGGSLFSMTDPFFMIMTMKNLGDNYIVWDKRGEIEFVSPGKATVYGEFQITDEDLADIRKSVADNGKYLKWFEVELKTAEGVVVAIVKKQIYFRAK</sequence>
<dbReference type="EMBL" id="CAEZTL010000003">
    <property type="protein sequence ID" value="CAB4560630.1"/>
    <property type="molecule type" value="Genomic_DNA"/>
</dbReference>
<accession>A0A6J6D9F5</accession>
<evidence type="ECO:0000313" key="1">
    <source>
        <dbReference type="EMBL" id="CAB4560630.1"/>
    </source>
</evidence>
<proteinExistence type="predicted"/>
<organism evidence="1">
    <name type="scientific">freshwater metagenome</name>
    <dbReference type="NCBI Taxonomy" id="449393"/>
    <lineage>
        <taxon>unclassified sequences</taxon>
        <taxon>metagenomes</taxon>
        <taxon>ecological metagenomes</taxon>
    </lineage>
</organism>
<dbReference type="SUPFAM" id="SSF54637">
    <property type="entry name" value="Thioesterase/thiol ester dehydrase-isomerase"/>
    <property type="match status" value="1"/>
</dbReference>
<protein>
    <submittedName>
        <fullName evidence="1">Unannotated protein</fullName>
    </submittedName>
</protein>
<dbReference type="AlphaFoldDB" id="A0A6J6D9F5"/>
<dbReference type="Gene3D" id="3.10.129.10">
    <property type="entry name" value="Hotdog Thioesterase"/>
    <property type="match status" value="1"/>
</dbReference>
<name>A0A6J6D9F5_9ZZZZ</name>